<evidence type="ECO:0000256" key="1">
    <source>
        <dbReference type="ARBA" id="ARBA00022737"/>
    </source>
</evidence>
<proteinExistence type="predicted"/>
<dbReference type="SUPFAM" id="SSF82185">
    <property type="entry name" value="Histone H3 K4-specific methyltransferase SET7/9 N-terminal domain"/>
    <property type="match status" value="1"/>
</dbReference>
<dbReference type="InterPro" id="IPR003409">
    <property type="entry name" value="MORN"/>
</dbReference>
<keyword evidence="2" id="KW-0812">Transmembrane</keyword>
<dbReference type="SMART" id="SM00698">
    <property type="entry name" value="MORN"/>
    <property type="match status" value="3"/>
</dbReference>
<keyword evidence="1" id="KW-0677">Repeat</keyword>
<dbReference type="InterPro" id="IPR014590">
    <property type="entry name" value="UCP034300_MORN_rpt-cont"/>
</dbReference>
<dbReference type="AlphaFoldDB" id="A0A0H2UT06"/>
<evidence type="ECO:0008006" key="5">
    <source>
        <dbReference type="Google" id="ProtNLM"/>
    </source>
</evidence>
<dbReference type="PANTHER" id="PTHR43215:SF14">
    <property type="entry name" value="RADIAL SPOKE HEAD 1 HOMOLOG"/>
    <property type="match status" value="1"/>
</dbReference>
<sequence>MIDMQDIVKKWSITRAKLEIVSVIVILVCAISVFSVRISNKTSLTYDKGRIHYTGYVINHKMNGEGKLVYPNGDIYEGTFKNGLFEGKGTFTAKTGWLYNGEFHKGQANGKGVLKAKNNKVYKGIFKQGIFQK</sequence>
<reference evidence="3 4" key="1">
    <citation type="journal article" date="2002" name="Proc. Natl. Acad. Sci. U.S.A.">
        <title>Genome sequence of a serotype M3 strain of group A Streptococcus: phage-encoded toxins, the high-virulence phenotype, and clone emergence.</title>
        <authorList>
            <person name="Beres S.B."/>
            <person name="Sylva G.L."/>
            <person name="Barbian K.D."/>
            <person name="Lei B."/>
            <person name="Hoff J.S."/>
            <person name="Mammarella N.D."/>
            <person name="Liu M.Y."/>
            <person name="Smoot J.C."/>
            <person name="Porcella S.F."/>
            <person name="Parkins L.D."/>
            <person name="Campbell D.S."/>
            <person name="Smith T.M."/>
            <person name="McCormick J.K."/>
            <person name="Leung D.Y."/>
            <person name="Schlievert P.M."/>
            <person name="Musser J.M."/>
        </authorList>
    </citation>
    <scope>NUCLEOTIDE SEQUENCE [LARGE SCALE GENOMIC DNA]</scope>
    <source>
        <strain evidence="4">ATCC BAA-595 / MGAS315</strain>
    </source>
</reference>
<dbReference type="KEGG" id="spg:SpyM3_0034"/>
<keyword evidence="2" id="KW-1133">Transmembrane helix</keyword>
<evidence type="ECO:0000256" key="2">
    <source>
        <dbReference type="SAM" id="Phobius"/>
    </source>
</evidence>
<dbReference type="PANTHER" id="PTHR43215">
    <property type="entry name" value="RADIAL SPOKE HEAD 1 HOMOLOG"/>
    <property type="match status" value="1"/>
</dbReference>
<name>A0A0H2UT06_STRP3</name>
<keyword evidence="2" id="KW-0472">Membrane</keyword>
<protein>
    <recommendedName>
        <fullName evidence="5">MORN repeat protein</fullName>
    </recommendedName>
</protein>
<dbReference type="Gene3D" id="2.20.110.10">
    <property type="entry name" value="Histone H3 K4-specific methyltransferase SET7/9 N-terminal domain"/>
    <property type="match status" value="2"/>
</dbReference>
<feature type="transmembrane region" description="Helical" evidence="2">
    <location>
        <begin position="20"/>
        <end position="38"/>
    </location>
</feature>
<dbReference type="RefSeq" id="WP_011017240.1">
    <property type="nucleotide sequence ID" value="NC_004070.1"/>
</dbReference>
<evidence type="ECO:0000313" key="3">
    <source>
        <dbReference type="EMBL" id="AAM78641.1"/>
    </source>
</evidence>
<gene>
    <name evidence="3" type="ordered locus">SpyM3_0034</name>
</gene>
<dbReference type="Pfam" id="PF02493">
    <property type="entry name" value="MORN"/>
    <property type="match status" value="3"/>
</dbReference>
<dbReference type="EMBL" id="AE014074">
    <property type="protein sequence ID" value="AAM78641.1"/>
    <property type="molecule type" value="Genomic_DNA"/>
</dbReference>
<dbReference type="Proteomes" id="UP000000564">
    <property type="component" value="Chromosome"/>
</dbReference>
<organism evidence="3 4">
    <name type="scientific">Streptococcus pyogenes serotype M3 (strain ATCC BAA-595 / MGAS315)</name>
    <dbReference type="NCBI Taxonomy" id="198466"/>
    <lineage>
        <taxon>Bacteria</taxon>
        <taxon>Bacillati</taxon>
        <taxon>Bacillota</taxon>
        <taxon>Bacilli</taxon>
        <taxon>Lactobacillales</taxon>
        <taxon>Streptococcaceae</taxon>
        <taxon>Streptococcus</taxon>
    </lineage>
</organism>
<dbReference type="PIRSF" id="PIRSF034300">
    <property type="entry name" value="UCP034300"/>
    <property type="match status" value="1"/>
</dbReference>
<dbReference type="GO" id="GO:0005829">
    <property type="term" value="C:cytosol"/>
    <property type="evidence" value="ECO:0007669"/>
    <property type="project" value="TreeGrafter"/>
</dbReference>
<accession>A0A0H2UT06</accession>
<evidence type="ECO:0000313" key="4">
    <source>
        <dbReference type="Proteomes" id="UP000000564"/>
    </source>
</evidence>
<dbReference type="HOGENOM" id="CLU_032017_6_0_9"/>